<dbReference type="GO" id="GO:0006809">
    <property type="term" value="P:nitric oxide biosynthetic process"/>
    <property type="evidence" value="ECO:0007669"/>
    <property type="project" value="InterPro"/>
</dbReference>
<dbReference type="InterPro" id="IPR039261">
    <property type="entry name" value="FNR_nucleotide-bd"/>
</dbReference>
<evidence type="ECO:0000259" key="16">
    <source>
        <dbReference type="PROSITE" id="PS50902"/>
    </source>
</evidence>
<dbReference type="SUPFAM" id="SSF52218">
    <property type="entry name" value="Flavoproteins"/>
    <property type="match status" value="1"/>
</dbReference>
<evidence type="ECO:0000256" key="2">
    <source>
        <dbReference type="ARBA" id="ARBA00001970"/>
    </source>
</evidence>
<comment type="cofactor">
    <cofactor evidence="3">
        <name>FAD</name>
        <dbReference type="ChEBI" id="CHEBI:57692"/>
    </cofactor>
</comment>
<dbReference type="InterPro" id="IPR001709">
    <property type="entry name" value="Flavoprot_Pyr_Nucl_cyt_Rdtase"/>
</dbReference>
<keyword evidence="19" id="KW-1185">Reference proteome</keyword>
<comment type="cofactor">
    <cofactor evidence="1">
        <name>FMN</name>
        <dbReference type="ChEBI" id="CHEBI:58210"/>
    </cofactor>
</comment>
<sequence length="946" mass="107007">MNIDLSSLSTIYLSVVAFLLFVEATKILWSHHARFESAEHLNRWSEIKTQIEESDGYIMKTEELKYGATVAWRNAPRCPGRIQWKKLQVFDSRHVGTAQGMFEAMCTHLQYATNGGILRSAITVFPPRQKGRFDFRVWNSTMIGYACYKQPDGTLLGDPFNLELTQAAQKLGWAGKGTRQDILPLIVQAGDGEAHFFDIPEDLVLQVPLRHPKYEKFTDLGYKWFALPGVSCLKLDCGGLEFSAIPFSGWYSDSEIGSRDLGDKHRFNLAPVMAGIMGLNTETNESNWRDLAVSELVVAVAHSFREAKITIVDHQTACETFIEHFKSEHEERGGCPTDWVWVNPPGSFTTPVYHQEVLFYWIKPLYDYQDQPWKTYNFGKHFRGTLEKREIDYLKRFRHMARAALFAQRMFMKAYANRTKAMILYATETGKSLGFAKQLAHVFSKAFKPEVMCMKDYDVAKMEFQDLILVVASTFGSGDPPDNGEKFYKSLKKRFVEQGNTPNIASDKPARLAARIQAREGERNMRGPLVKLPSQRFEDPAQIVKSSDWLINVRFSCFALGSTVYKDYCAFGKALDALLGSLGAERIHRLECGDEMSGQEKTFKKWANDTFQAACEAFHIKLPTKAVVTIGTESVQEPVQSNMKLVSADASEGPHFTEYFSKSLGREVLPLKVTYNEVIAGSREAGPCTVQIRLSWQDLCLNNPVSFEPGDHLGILSENADEMVSKVIQKLNPIPSLEQTHRLMIQKEMLTIAGPRKEWVCYENLPPATVFDWFKKFLDITTPPTQSLLYDLATYATDPKEKEGLDMLSQDVGRYEQWKHSKWPTVLSFLEEFSSLSIPAEALIIKLPLMKPRFYSISSCLLSSPTCVDLTVGAVKFITEDGSSRNGLCSMYLNQATIGTTVNAFFRSEPRFHLPENPTVPIIMVGPGTGIAPFRSFWMHRAELMK</sequence>
<dbReference type="Gene3D" id="1.20.990.10">
    <property type="entry name" value="NADPH-cytochrome p450 Reductase, Chain A, domain 3"/>
    <property type="match status" value="1"/>
</dbReference>
<feature type="non-terminal residue" evidence="18">
    <location>
        <position position="946"/>
    </location>
</feature>
<keyword evidence="10" id="KW-0274">FAD</keyword>
<dbReference type="InterPro" id="IPR050607">
    <property type="entry name" value="NOS"/>
</dbReference>
<dbReference type="PIRSF" id="PIRSF000333">
    <property type="entry name" value="NOS"/>
    <property type="match status" value="1"/>
</dbReference>
<dbReference type="GO" id="GO:0046872">
    <property type="term" value="F:metal ion binding"/>
    <property type="evidence" value="ECO:0007669"/>
    <property type="project" value="UniProtKB-KW"/>
</dbReference>
<keyword evidence="11" id="KW-0521">NADP</keyword>
<evidence type="ECO:0000256" key="9">
    <source>
        <dbReference type="ARBA" id="ARBA00022723"/>
    </source>
</evidence>
<evidence type="ECO:0000259" key="17">
    <source>
        <dbReference type="PROSITE" id="PS51384"/>
    </source>
</evidence>
<dbReference type="EC" id="1.14.13.39" evidence="5"/>
<dbReference type="InterPro" id="IPR044944">
    <property type="entry name" value="NOS_dom_3"/>
</dbReference>
<dbReference type="Proteomes" id="UP001187531">
    <property type="component" value="Unassembled WGS sequence"/>
</dbReference>
<dbReference type="InterPro" id="IPR001094">
    <property type="entry name" value="Flavdoxin-like"/>
</dbReference>
<dbReference type="Pfam" id="PF02898">
    <property type="entry name" value="NO_synthase"/>
    <property type="match status" value="1"/>
</dbReference>
<dbReference type="PANTHER" id="PTHR43410:SF1">
    <property type="entry name" value="NITRIC OXIDE SYNTHASE"/>
    <property type="match status" value="1"/>
</dbReference>
<dbReference type="GO" id="GO:0010181">
    <property type="term" value="F:FMN binding"/>
    <property type="evidence" value="ECO:0007669"/>
    <property type="project" value="InterPro"/>
</dbReference>
<dbReference type="FunFam" id="1.20.990.10:FF:000002">
    <property type="entry name" value="Nitric oxide synthase"/>
    <property type="match status" value="1"/>
</dbReference>
<dbReference type="Gene3D" id="3.40.50.80">
    <property type="entry name" value="Nucleotide-binding domain of ferredoxin-NADP reductase (FNR) module"/>
    <property type="match status" value="1"/>
</dbReference>
<dbReference type="InterPro" id="IPR004030">
    <property type="entry name" value="NOS_N"/>
</dbReference>
<dbReference type="InterPro" id="IPR008254">
    <property type="entry name" value="Flavodoxin/NO_synth"/>
</dbReference>
<dbReference type="GO" id="GO:0050661">
    <property type="term" value="F:NADP binding"/>
    <property type="evidence" value="ECO:0007669"/>
    <property type="project" value="InterPro"/>
</dbReference>
<keyword evidence="6 15" id="KW-0349">Heme</keyword>
<dbReference type="SUPFAM" id="SSF63380">
    <property type="entry name" value="Riboflavin synthase domain-like"/>
    <property type="match status" value="1"/>
</dbReference>
<dbReference type="GO" id="GO:0050660">
    <property type="term" value="F:flavin adenine dinucleotide binding"/>
    <property type="evidence" value="ECO:0007669"/>
    <property type="project" value="InterPro"/>
</dbReference>
<comment type="caution">
    <text evidence="18">The sequence shown here is derived from an EMBL/GenBank/DDBJ whole genome shotgun (WGS) entry which is preliminary data.</text>
</comment>
<evidence type="ECO:0000256" key="11">
    <source>
        <dbReference type="ARBA" id="ARBA00022857"/>
    </source>
</evidence>
<dbReference type="Pfam" id="PF00258">
    <property type="entry name" value="Flavodoxin_1"/>
    <property type="match status" value="1"/>
</dbReference>
<dbReference type="PROSITE" id="PS51384">
    <property type="entry name" value="FAD_FR"/>
    <property type="match status" value="1"/>
</dbReference>
<protein>
    <recommendedName>
        <fullName evidence="5">nitric-oxide synthase (NADPH)</fullName>
        <ecNumber evidence="5">1.14.13.39</ecNumber>
    </recommendedName>
</protein>
<keyword evidence="8" id="KW-0288">FMN</keyword>
<keyword evidence="12" id="KW-0112">Calmodulin-binding</keyword>
<dbReference type="Gene3D" id="3.90.440.10">
    <property type="entry name" value="Nitric Oxide Synthase,Heme Domain,Chain A domain 2"/>
    <property type="match status" value="1"/>
</dbReference>
<organism evidence="18 19">
    <name type="scientific">Artemia franciscana</name>
    <name type="common">Brine shrimp</name>
    <name type="synonym">Artemia sanfranciscana</name>
    <dbReference type="NCBI Taxonomy" id="6661"/>
    <lineage>
        <taxon>Eukaryota</taxon>
        <taxon>Metazoa</taxon>
        <taxon>Ecdysozoa</taxon>
        <taxon>Arthropoda</taxon>
        <taxon>Crustacea</taxon>
        <taxon>Branchiopoda</taxon>
        <taxon>Anostraca</taxon>
        <taxon>Artemiidae</taxon>
        <taxon>Artemia</taxon>
    </lineage>
</organism>
<gene>
    <name evidence="18" type="ORF">QYM36_016970</name>
</gene>
<dbReference type="SUPFAM" id="SSF52343">
    <property type="entry name" value="Ferredoxin reductase-like, C-terminal NADP-linked domain"/>
    <property type="match status" value="1"/>
</dbReference>
<keyword evidence="7" id="KW-0285">Flavoprotein</keyword>
<evidence type="ECO:0000256" key="10">
    <source>
        <dbReference type="ARBA" id="ARBA00022827"/>
    </source>
</evidence>
<dbReference type="InterPro" id="IPR001589">
    <property type="entry name" value="Actinin_actin-bd_CS"/>
</dbReference>
<dbReference type="EMBL" id="JAVRJZ010000021">
    <property type="protein sequence ID" value="KAK2704757.1"/>
    <property type="molecule type" value="Genomic_DNA"/>
</dbReference>
<dbReference type="InterPro" id="IPR036119">
    <property type="entry name" value="NOS_N_sf"/>
</dbReference>
<dbReference type="Gene3D" id="3.40.50.360">
    <property type="match status" value="1"/>
</dbReference>
<dbReference type="GO" id="GO:0020037">
    <property type="term" value="F:heme binding"/>
    <property type="evidence" value="ECO:0007669"/>
    <property type="project" value="InterPro"/>
</dbReference>
<dbReference type="GO" id="GO:0004517">
    <property type="term" value="F:nitric-oxide synthase activity"/>
    <property type="evidence" value="ECO:0007669"/>
    <property type="project" value="UniProtKB-EC"/>
</dbReference>
<reference evidence="18" key="1">
    <citation type="submission" date="2023-07" db="EMBL/GenBank/DDBJ databases">
        <title>Chromosome-level genome assembly of Artemia franciscana.</title>
        <authorList>
            <person name="Jo E."/>
        </authorList>
    </citation>
    <scope>NUCLEOTIDE SEQUENCE</scope>
    <source>
        <tissue evidence="18">Whole body</tissue>
    </source>
</reference>
<dbReference type="InterPro" id="IPR003097">
    <property type="entry name" value="CysJ-like_FAD-binding"/>
</dbReference>
<evidence type="ECO:0000313" key="19">
    <source>
        <dbReference type="Proteomes" id="UP001187531"/>
    </source>
</evidence>
<evidence type="ECO:0000256" key="15">
    <source>
        <dbReference type="PIRSR" id="PIRSR000333-1"/>
    </source>
</evidence>
<dbReference type="Pfam" id="PF00667">
    <property type="entry name" value="FAD_binding_1"/>
    <property type="match status" value="1"/>
</dbReference>
<evidence type="ECO:0000256" key="8">
    <source>
        <dbReference type="ARBA" id="ARBA00022643"/>
    </source>
</evidence>
<evidence type="ECO:0000256" key="1">
    <source>
        <dbReference type="ARBA" id="ARBA00001917"/>
    </source>
</evidence>
<dbReference type="InterPro" id="IPR017938">
    <property type="entry name" value="Riboflavin_synthase-like_b-brl"/>
</dbReference>
<keyword evidence="14 15" id="KW-0408">Iron</keyword>
<dbReference type="AlphaFoldDB" id="A0AA88KVB0"/>
<feature type="binding site" description="axial binding residue" evidence="15">
    <location>
        <position position="78"/>
    </location>
    <ligand>
        <name>heme b</name>
        <dbReference type="ChEBI" id="CHEBI:60344"/>
    </ligand>
    <ligandPart>
        <name>Fe</name>
        <dbReference type="ChEBI" id="CHEBI:18248"/>
    </ligandPart>
</feature>
<dbReference type="InterPro" id="IPR012144">
    <property type="entry name" value="NOS_euk"/>
</dbReference>
<name>A0AA88KVB0_ARTSF</name>
<dbReference type="SUPFAM" id="SSF56512">
    <property type="entry name" value="Nitric oxide (NO) synthase oxygenase domain"/>
    <property type="match status" value="1"/>
</dbReference>
<keyword evidence="9 15" id="KW-0479">Metal-binding</keyword>
<dbReference type="Gene3D" id="3.90.1230.10">
    <property type="entry name" value="Nitric Oxide Synthase, Chain A, domain 3"/>
    <property type="match status" value="1"/>
</dbReference>
<dbReference type="InterPro" id="IPR029039">
    <property type="entry name" value="Flavoprotein-like_sf"/>
</dbReference>
<dbReference type="GO" id="GO:0005516">
    <property type="term" value="F:calmodulin binding"/>
    <property type="evidence" value="ECO:0007669"/>
    <property type="project" value="UniProtKB-KW"/>
</dbReference>
<dbReference type="PRINTS" id="PR00371">
    <property type="entry name" value="FPNCR"/>
</dbReference>
<dbReference type="InterPro" id="IPR023173">
    <property type="entry name" value="NADPH_Cyt_P450_Rdtase_alpha"/>
</dbReference>
<dbReference type="PROSITE" id="PS50902">
    <property type="entry name" value="FLAVODOXIN_LIKE"/>
    <property type="match status" value="1"/>
</dbReference>
<proteinExistence type="inferred from homology"/>
<feature type="domain" description="FAD-binding FR-type" evidence="17">
    <location>
        <begin position="666"/>
        <end position="915"/>
    </location>
</feature>
<evidence type="ECO:0000256" key="13">
    <source>
        <dbReference type="ARBA" id="ARBA00023002"/>
    </source>
</evidence>
<comment type="cofactor">
    <cofactor evidence="2">
        <name>heme b</name>
        <dbReference type="ChEBI" id="CHEBI:60344"/>
    </cofactor>
</comment>
<evidence type="ECO:0000313" key="18">
    <source>
        <dbReference type="EMBL" id="KAK2704757.1"/>
    </source>
</evidence>
<dbReference type="PRINTS" id="PR00369">
    <property type="entry name" value="FLAVODOXIN"/>
</dbReference>
<dbReference type="PANTHER" id="PTHR43410">
    <property type="entry name" value="NITRIC OXIDE SYNTHASE OXYGENASE"/>
    <property type="match status" value="1"/>
</dbReference>
<evidence type="ECO:0000256" key="14">
    <source>
        <dbReference type="ARBA" id="ARBA00023004"/>
    </source>
</evidence>
<dbReference type="Gene3D" id="3.90.340.10">
    <property type="entry name" value="Nitric Oxide Synthase, Chain A, domain 1"/>
    <property type="match status" value="1"/>
</dbReference>
<evidence type="ECO:0000256" key="7">
    <source>
        <dbReference type="ARBA" id="ARBA00022630"/>
    </source>
</evidence>
<feature type="domain" description="Flavodoxin-like" evidence="16">
    <location>
        <begin position="421"/>
        <end position="611"/>
    </location>
</feature>
<evidence type="ECO:0000256" key="3">
    <source>
        <dbReference type="ARBA" id="ARBA00001974"/>
    </source>
</evidence>
<evidence type="ECO:0000256" key="5">
    <source>
        <dbReference type="ARBA" id="ARBA00012989"/>
    </source>
</evidence>
<evidence type="ECO:0000256" key="12">
    <source>
        <dbReference type="ARBA" id="ARBA00022860"/>
    </source>
</evidence>
<dbReference type="InterPro" id="IPR017927">
    <property type="entry name" value="FAD-bd_FR_type"/>
</dbReference>
<keyword evidence="13" id="KW-0560">Oxidoreductase</keyword>
<dbReference type="PROSITE" id="PS00019">
    <property type="entry name" value="ACTININ_1"/>
    <property type="match status" value="1"/>
</dbReference>
<dbReference type="InterPro" id="IPR044943">
    <property type="entry name" value="NOS_dom_1"/>
</dbReference>
<dbReference type="Gene3D" id="2.40.30.10">
    <property type="entry name" value="Translation factors"/>
    <property type="match status" value="1"/>
</dbReference>
<evidence type="ECO:0000256" key="6">
    <source>
        <dbReference type="ARBA" id="ARBA00022617"/>
    </source>
</evidence>
<evidence type="ECO:0000256" key="4">
    <source>
        <dbReference type="ARBA" id="ARBA00006267"/>
    </source>
</evidence>
<comment type="similarity">
    <text evidence="4">Belongs to the NOS family.</text>
</comment>
<accession>A0AA88KVB0</accession>
<dbReference type="InterPro" id="IPR044940">
    <property type="entry name" value="NOS_dom_2"/>
</dbReference>